<protein>
    <submittedName>
        <fullName evidence="4">Response regulator</fullName>
    </submittedName>
</protein>
<dbReference type="AlphaFoldDB" id="A0A7C2PFJ3"/>
<dbReference type="PROSITE" id="PS50110">
    <property type="entry name" value="RESPONSE_REGULATORY"/>
    <property type="match status" value="1"/>
</dbReference>
<comment type="caution">
    <text evidence="4">The sequence shown here is derived from an EMBL/GenBank/DDBJ whole genome shotgun (WGS) entry which is preliminary data.</text>
</comment>
<dbReference type="CDD" id="cd00156">
    <property type="entry name" value="REC"/>
    <property type="match status" value="1"/>
</dbReference>
<sequence>MGEPRYRVLIADDDEAFRQVVCEVCAPFFDIIEARTGDEAVARLRRELPDLALCDLHMPGQNGLHVLETYKGLDLRRPGILMTARSSLELRDQLLRVGIDTLLEKPFTRKELLGAVGHAIETAYREPDFGSRLLSM</sequence>
<dbReference type="SMART" id="SM00448">
    <property type="entry name" value="REC"/>
    <property type="match status" value="1"/>
</dbReference>
<accession>A0A7C2PFJ3</accession>
<dbReference type="EMBL" id="DSOK01000064">
    <property type="protein sequence ID" value="HEN14237.1"/>
    <property type="molecule type" value="Genomic_DNA"/>
</dbReference>
<dbReference type="Gene3D" id="3.40.50.2300">
    <property type="match status" value="1"/>
</dbReference>
<reference evidence="4" key="1">
    <citation type="journal article" date="2020" name="mSystems">
        <title>Genome- and Community-Level Interaction Insights into Carbon Utilization and Element Cycling Functions of Hydrothermarchaeota in Hydrothermal Sediment.</title>
        <authorList>
            <person name="Zhou Z."/>
            <person name="Liu Y."/>
            <person name="Xu W."/>
            <person name="Pan J."/>
            <person name="Luo Z.H."/>
            <person name="Li M."/>
        </authorList>
    </citation>
    <scope>NUCLEOTIDE SEQUENCE [LARGE SCALE GENOMIC DNA]</scope>
    <source>
        <strain evidence="4">SpSt-339</strain>
    </source>
</reference>
<evidence type="ECO:0000313" key="4">
    <source>
        <dbReference type="EMBL" id="HEN14237.1"/>
    </source>
</evidence>
<dbReference type="SUPFAM" id="SSF52172">
    <property type="entry name" value="CheY-like"/>
    <property type="match status" value="1"/>
</dbReference>
<dbReference type="Pfam" id="PF00072">
    <property type="entry name" value="Response_reg"/>
    <property type="match status" value="1"/>
</dbReference>
<feature type="modified residue" description="4-aspartylphosphate" evidence="2">
    <location>
        <position position="55"/>
    </location>
</feature>
<organism evidence="4">
    <name type="scientific">Schlesneria paludicola</name>
    <dbReference type="NCBI Taxonomy" id="360056"/>
    <lineage>
        <taxon>Bacteria</taxon>
        <taxon>Pseudomonadati</taxon>
        <taxon>Planctomycetota</taxon>
        <taxon>Planctomycetia</taxon>
        <taxon>Planctomycetales</taxon>
        <taxon>Planctomycetaceae</taxon>
        <taxon>Schlesneria</taxon>
    </lineage>
</organism>
<keyword evidence="1 2" id="KW-0597">Phosphoprotein</keyword>
<dbReference type="InterPro" id="IPR011006">
    <property type="entry name" value="CheY-like_superfamily"/>
</dbReference>
<name>A0A7C2PFJ3_9PLAN</name>
<proteinExistence type="predicted"/>
<dbReference type="InterPro" id="IPR050595">
    <property type="entry name" value="Bact_response_regulator"/>
</dbReference>
<gene>
    <name evidence="4" type="ORF">ENQ76_02045</name>
</gene>
<feature type="domain" description="Response regulatory" evidence="3">
    <location>
        <begin position="7"/>
        <end position="120"/>
    </location>
</feature>
<dbReference type="GO" id="GO:0000160">
    <property type="term" value="P:phosphorelay signal transduction system"/>
    <property type="evidence" value="ECO:0007669"/>
    <property type="project" value="InterPro"/>
</dbReference>
<evidence type="ECO:0000259" key="3">
    <source>
        <dbReference type="PROSITE" id="PS50110"/>
    </source>
</evidence>
<dbReference type="PANTHER" id="PTHR44591">
    <property type="entry name" value="STRESS RESPONSE REGULATOR PROTEIN 1"/>
    <property type="match status" value="1"/>
</dbReference>
<evidence type="ECO:0000256" key="2">
    <source>
        <dbReference type="PROSITE-ProRule" id="PRU00169"/>
    </source>
</evidence>
<dbReference type="InterPro" id="IPR001789">
    <property type="entry name" value="Sig_transdc_resp-reg_receiver"/>
</dbReference>
<dbReference type="PANTHER" id="PTHR44591:SF3">
    <property type="entry name" value="RESPONSE REGULATORY DOMAIN-CONTAINING PROTEIN"/>
    <property type="match status" value="1"/>
</dbReference>
<evidence type="ECO:0000256" key="1">
    <source>
        <dbReference type="ARBA" id="ARBA00022553"/>
    </source>
</evidence>